<dbReference type="EMBL" id="OMOH01000004">
    <property type="protein sequence ID" value="SPF68294.1"/>
    <property type="molecule type" value="Genomic_DNA"/>
</dbReference>
<dbReference type="Proteomes" id="UP000265962">
    <property type="component" value="Unassembled WGS sequence"/>
</dbReference>
<organism evidence="2 3">
    <name type="scientific">Propionibacterium ruminifibrarum</name>
    <dbReference type="NCBI Taxonomy" id="1962131"/>
    <lineage>
        <taxon>Bacteria</taxon>
        <taxon>Bacillati</taxon>
        <taxon>Actinomycetota</taxon>
        <taxon>Actinomycetes</taxon>
        <taxon>Propionibacteriales</taxon>
        <taxon>Propionibacteriaceae</taxon>
        <taxon>Propionibacterium</taxon>
    </lineage>
</organism>
<name>A0A375I3K1_9ACTN</name>
<dbReference type="AlphaFoldDB" id="A0A375I3K1"/>
<feature type="compositionally biased region" description="Basic and acidic residues" evidence="1">
    <location>
        <begin position="32"/>
        <end position="53"/>
    </location>
</feature>
<gene>
    <name evidence="2" type="ORF">PROPJV5_1237</name>
</gene>
<keyword evidence="3" id="KW-1185">Reference proteome</keyword>
<evidence type="ECO:0000313" key="3">
    <source>
        <dbReference type="Proteomes" id="UP000265962"/>
    </source>
</evidence>
<feature type="region of interest" description="Disordered" evidence="1">
    <location>
        <begin position="25"/>
        <end position="53"/>
    </location>
</feature>
<evidence type="ECO:0000256" key="1">
    <source>
        <dbReference type="SAM" id="MobiDB-lite"/>
    </source>
</evidence>
<evidence type="ECO:0000313" key="2">
    <source>
        <dbReference type="EMBL" id="SPF68294.1"/>
    </source>
</evidence>
<protein>
    <submittedName>
        <fullName evidence="2">Uncharacterized protein</fullName>
    </submittedName>
</protein>
<reference evidence="3" key="1">
    <citation type="submission" date="2018-02" db="EMBL/GenBank/DDBJ databases">
        <authorList>
            <person name="Hornung B."/>
        </authorList>
    </citation>
    <scope>NUCLEOTIDE SEQUENCE [LARGE SCALE GENOMIC DNA]</scope>
</reference>
<accession>A0A375I3K1</accession>
<sequence length="53" mass="5527">MAISTVNQLSGLARPDVAAAARGIRIKGPADPLDRPAEQLRGDADMGDHRSTS</sequence>
<proteinExistence type="predicted"/>